<accession>A0A0R1Y5F5</accession>
<comment type="caution">
    <text evidence="1">The sequence shown here is derived from an EMBL/GenBank/DDBJ whole genome shotgun (WGS) entry which is preliminary data.</text>
</comment>
<name>A0A0R1Y5F5_9LACO</name>
<keyword evidence="2" id="KW-1185">Reference proteome</keyword>
<evidence type="ECO:0000313" key="2">
    <source>
        <dbReference type="Proteomes" id="UP000051223"/>
    </source>
</evidence>
<gene>
    <name evidence="1" type="ORF">FC39_GL000105</name>
</gene>
<dbReference type="RefSeq" id="WP_025081205.1">
    <property type="nucleotide sequence ID" value="NZ_AZGI01000075.1"/>
</dbReference>
<sequence>MNKKIIKLHQNDPELNWEEDQLTQELIDILSQLDDDRRTEILDDRVAYADSSKIKNIDDYRD</sequence>
<dbReference type="EMBL" id="AZGI01000075">
    <property type="protein sequence ID" value="KRM37646.1"/>
    <property type="molecule type" value="Genomic_DNA"/>
</dbReference>
<organism evidence="1 2">
    <name type="scientific">Lactobacillus hamsteri DSM 5661 = JCM 6256</name>
    <dbReference type="NCBI Taxonomy" id="1423754"/>
    <lineage>
        <taxon>Bacteria</taxon>
        <taxon>Bacillati</taxon>
        <taxon>Bacillota</taxon>
        <taxon>Bacilli</taxon>
        <taxon>Lactobacillales</taxon>
        <taxon>Lactobacillaceae</taxon>
        <taxon>Lactobacillus</taxon>
    </lineage>
</organism>
<dbReference type="Proteomes" id="UP000051223">
    <property type="component" value="Unassembled WGS sequence"/>
</dbReference>
<reference evidence="1 2" key="1">
    <citation type="journal article" date="2015" name="Genome Announc.">
        <title>Expanding the biotechnology potential of lactobacilli through comparative genomics of 213 strains and associated genera.</title>
        <authorList>
            <person name="Sun Z."/>
            <person name="Harris H.M."/>
            <person name="McCann A."/>
            <person name="Guo C."/>
            <person name="Argimon S."/>
            <person name="Zhang W."/>
            <person name="Yang X."/>
            <person name="Jeffery I.B."/>
            <person name="Cooney J.C."/>
            <person name="Kagawa T.F."/>
            <person name="Liu W."/>
            <person name="Song Y."/>
            <person name="Salvetti E."/>
            <person name="Wrobel A."/>
            <person name="Rasinkangas P."/>
            <person name="Parkhill J."/>
            <person name="Rea M.C."/>
            <person name="O'Sullivan O."/>
            <person name="Ritari J."/>
            <person name="Douillard F.P."/>
            <person name="Paul Ross R."/>
            <person name="Yang R."/>
            <person name="Briner A.E."/>
            <person name="Felis G.E."/>
            <person name="de Vos W.M."/>
            <person name="Barrangou R."/>
            <person name="Klaenhammer T.R."/>
            <person name="Caufield P.W."/>
            <person name="Cui Y."/>
            <person name="Zhang H."/>
            <person name="O'Toole P.W."/>
        </authorList>
    </citation>
    <scope>NUCLEOTIDE SEQUENCE [LARGE SCALE GENOMIC DNA]</scope>
    <source>
        <strain evidence="1 2">DSM 5661</strain>
    </source>
</reference>
<evidence type="ECO:0000313" key="1">
    <source>
        <dbReference type="EMBL" id="KRM37646.1"/>
    </source>
</evidence>
<dbReference type="PATRIC" id="fig|1423754.3.peg.111"/>
<proteinExistence type="predicted"/>
<protein>
    <submittedName>
        <fullName evidence="1">Uncharacterized protein</fullName>
    </submittedName>
</protein>
<dbReference type="STRING" id="1423754.FC39_GL000105"/>
<dbReference type="AlphaFoldDB" id="A0A0R1Y5F5"/>